<dbReference type="KEGG" id="psoj:PHYSODRAFT_498343"/>
<dbReference type="Proteomes" id="UP000002640">
    <property type="component" value="Unassembled WGS sequence"/>
</dbReference>
<evidence type="ECO:0000313" key="2">
    <source>
        <dbReference type="Proteomes" id="UP000002640"/>
    </source>
</evidence>
<dbReference type="GeneID" id="20657548"/>
<dbReference type="EMBL" id="JH159154">
    <property type="protein sequence ID" value="EGZ17244.1"/>
    <property type="molecule type" value="Genomic_DNA"/>
</dbReference>
<name>G4ZIK0_PHYSP</name>
<gene>
    <name evidence="1" type="ORF">PHYSODRAFT_498343</name>
</gene>
<accession>G4ZIK0</accession>
<dbReference type="RefSeq" id="XP_009526302.1">
    <property type="nucleotide sequence ID" value="XM_009528007.1"/>
</dbReference>
<proteinExistence type="predicted"/>
<protein>
    <recommendedName>
        <fullName evidence="3">HAT C-terminal dimerisation domain-containing protein</fullName>
    </recommendedName>
</protein>
<dbReference type="OMA" id="KDHRFMG"/>
<dbReference type="InParanoid" id="G4ZIK0"/>
<sequence>MNVTARTSLSSFLSKRKRDRAEQLERFRSAISNGDDSRRMTFLLETMRVVNNNLPFRIGEYEESKLLADLTLCKKYRVTLNHQTVFRAIAELYSSARSAACSYIDRSRLVGVPVYSVVCDFLASKTQKSTKYVGLRLYFIDHEWKFQSILLGTRHYEPMYGERSEGNREPDAGPDVKWMMKTGLGLQWEWCMPHLTNAATKMAFGIVSQRPKSKNPEGTDLLARIKRTTFAIRSNTTMGSLFAELCKMANDGGSTQLIEHKEHRFMGVGEDWFQERTDKAIRDRDDIPEGLPIADDKETLIQLYGLLNPIAALNTKNQKEDANQVDVLLSLYRLRQTVLDETQPIRDRVRLPTEPPLYYQVRCLVNLTKTTRALLATAFHKNFFVRYTDPARFRQTAYIPEFRCCCILHPRIKT</sequence>
<reference evidence="1 2" key="1">
    <citation type="journal article" date="2006" name="Science">
        <title>Phytophthora genome sequences uncover evolutionary origins and mechanisms of pathogenesis.</title>
        <authorList>
            <person name="Tyler B.M."/>
            <person name="Tripathy S."/>
            <person name="Zhang X."/>
            <person name="Dehal P."/>
            <person name="Jiang R.H."/>
            <person name="Aerts A."/>
            <person name="Arredondo F.D."/>
            <person name="Baxter L."/>
            <person name="Bensasson D."/>
            <person name="Beynon J.L."/>
            <person name="Chapman J."/>
            <person name="Damasceno C.M."/>
            <person name="Dorrance A.E."/>
            <person name="Dou D."/>
            <person name="Dickerman A.W."/>
            <person name="Dubchak I.L."/>
            <person name="Garbelotto M."/>
            <person name="Gijzen M."/>
            <person name="Gordon S.G."/>
            <person name="Govers F."/>
            <person name="Grunwald N.J."/>
            <person name="Huang W."/>
            <person name="Ivors K.L."/>
            <person name="Jones R.W."/>
            <person name="Kamoun S."/>
            <person name="Krampis K."/>
            <person name="Lamour K.H."/>
            <person name="Lee M.K."/>
            <person name="McDonald W.H."/>
            <person name="Medina M."/>
            <person name="Meijer H.J."/>
            <person name="Nordberg E.K."/>
            <person name="Maclean D.J."/>
            <person name="Ospina-Giraldo M.D."/>
            <person name="Morris P.F."/>
            <person name="Phuntumart V."/>
            <person name="Putnam N.H."/>
            <person name="Rash S."/>
            <person name="Rose J.K."/>
            <person name="Sakihama Y."/>
            <person name="Salamov A.A."/>
            <person name="Savidor A."/>
            <person name="Scheuring C.F."/>
            <person name="Smith B.M."/>
            <person name="Sobral B.W."/>
            <person name="Terry A."/>
            <person name="Torto-Alalibo T.A."/>
            <person name="Win J."/>
            <person name="Xu Z."/>
            <person name="Zhang H."/>
            <person name="Grigoriev I.V."/>
            <person name="Rokhsar D.S."/>
            <person name="Boore J.L."/>
        </authorList>
    </citation>
    <scope>NUCLEOTIDE SEQUENCE [LARGE SCALE GENOMIC DNA]</scope>
    <source>
        <strain evidence="1 2">P6497</strain>
    </source>
</reference>
<evidence type="ECO:0008006" key="3">
    <source>
        <dbReference type="Google" id="ProtNLM"/>
    </source>
</evidence>
<organism evidence="1 2">
    <name type="scientific">Phytophthora sojae (strain P6497)</name>
    <name type="common">Soybean stem and root rot agent</name>
    <name type="synonym">Phytophthora megasperma f. sp. glycines</name>
    <dbReference type="NCBI Taxonomy" id="1094619"/>
    <lineage>
        <taxon>Eukaryota</taxon>
        <taxon>Sar</taxon>
        <taxon>Stramenopiles</taxon>
        <taxon>Oomycota</taxon>
        <taxon>Peronosporomycetes</taxon>
        <taxon>Peronosporales</taxon>
        <taxon>Peronosporaceae</taxon>
        <taxon>Phytophthora</taxon>
    </lineage>
</organism>
<keyword evidence="2" id="KW-1185">Reference proteome</keyword>
<dbReference type="AlphaFoldDB" id="G4ZIK0"/>
<evidence type="ECO:0000313" key="1">
    <source>
        <dbReference type="EMBL" id="EGZ17244.1"/>
    </source>
</evidence>